<dbReference type="InterPro" id="IPR056496">
    <property type="entry name" value="CS_DNAAF11_C"/>
</dbReference>
<dbReference type="Gene3D" id="3.80.10.10">
    <property type="entry name" value="Ribonuclease Inhibitor"/>
    <property type="match status" value="1"/>
</dbReference>
<evidence type="ECO:0000256" key="8">
    <source>
        <dbReference type="ARBA" id="ARBA00023273"/>
    </source>
</evidence>
<dbReference type="FunFam" id="3.80.10.10:FF:000052">
    <property type="entry name" value="Leucine rich repeat containing 6"/>
    <property type="match status" value="1"/>
</dbReference>
<dbReference type="AlphaFoldDB" id="A0A3P6H9W6"/>
<dbReference type="PANTHER" id="PTHR18849:SF0">
    <property type="entry name" value="CILIA- AND FLAGELLA-ASSOCIATED PROTEIN 410-RELATED"/>
    <property type="match status" value="1"/>
</dbReference>
<protein>
    <recommendedName>
        <fullName evidence="11">U2A'/phosphoprotein 32 family A C-terminal domain-containing protein</fullName>
    </recommendedName>
</protein>
<dbReference type="STRING" id="53468.A0A3P6H9W6"/>
<feature type="domain" description="U2A'/phosphoprotein 32 family A C-terminal" evidence="11">
    <location>
        <begin position="105"/>
        <end position="123"/>
    </location>
</feature>
<evidence type="ECO:0000256" key="1">
    <source>
        <dbReference type="ARBA" id="ARBA00004138"/>
    </source>
</evidence>
<keyword evidence="5" id="KW-0677">Repeat</keyword>
<dbReference type="Pfam" id="PF23602">
    <property type="entry name" value="CS_DNAAF11_C"/>
    <property type="match status" value="1"/>
</dbReference>
<name>A0A3P6H9W6_MESCO</name>
<dbReference type="PROSITE" id="PS51450">
    <property type="entry name" value="LRR"/>
    <property type="match status" value="2"/>
</dbReference>
<gene>
    <name evidence="12" type="ORF">MCOS_LOCUS9347</name>
</gene>
<dbReference type="GO" id="GO:0036158">
    <property type="term" value="P:outer dynein arm assembly"/>
    <property type="evidence" value="ECO:0007669"/>
    <property type="project" value="TreeGrafter"/>
</dbReference>
<evidence type="ECO:0000259" key="11">
    <source>
        <dbReference type="SMART" id="SM00446"/>
    </source>
</evidence>
<evidence type="ECO:0000256" key="3">
    <source>
        <dbReference type="ARBA" id="ARBA00022490"/>
    </source>
</evidence>
<keyword evidence="6" id="KW-0175">Coiled coil</keyword>
<dbReference type="SUPFAM" id="SSF52058">
    <property type="entry name" value="L domain-like"/>
    <property type="match status" value="1"/>
</dbReference>
<evidence type="ECO:0000256" key="5">
    <source>
        <dbReference type="ARBA" id="ARBA00022737"/>
    </source>
</evidence>
<proteinExistence type="inferred from homology"/>
<dbReference type="InterPro" id="IPR003603">
    <property type="entry name" value="U2A'_phosphoprotein32A_C"/>
</dbReference>
<keyword evidence="13" id="KW-1185">Reference proteome</keyword>
<dbReference type="EMBL" id="UXSR01005698">
    <property type="protein sequence ID" value="VDD83344.1"/>
    <property type="molecule type" value="Genomic_DNA"/>
</dbReference>
<evidence type="ECO:0000256" key="6">
    <source>
        <dbReference type="ARBA" id="ARBA00023054"/>
    </source>
</evidence>
<comment type="similarity">
    <text evidence="9">Belongs to the tilB family.</text>
</comment>
<dbReference type="InterPro" id="IPR001611">
    <property type="entry name" value="Leu-rich_rpt"/>
</dbReference>
<sequence length="520" mass="59717">MVRKRSEHNEGEIFSLEELTLHQQDIERIEFLDKHCKKLRILYLQNNLIPKIENISRLKELEYLNLALNNIEVIENLEGCESLKKLELTVNFIGDLTMGNPCTEYAGYREYVIATLPQLKVLDGEEIGKAERIIAFQNLSAHYKTILQSQKAYFAKRARDKKMSEVRKQHFSKKLEESDGDIDKIAEEFWHEKSPYTPESRIETYEFIQLQKERRPKTTTIQSEVDFKLYEEQKEDGQYFILDLAAFKNMDTSLIDCDVQANYVRVMLRNKVFQLALSEEVHPDKSTVQRSRVTGRLLVRMPKVKVRNTVFIGAHSVCFKFGVGNEREGGRMGGQSEEQTANFLDVDDTKSPVDWRNITNSGDSRPRGSLGPSRKKLPAVRSERENSPNFVDDPDCFPINSAQGSLRLTRENEEELTSEYSITQLISSLERESAFDSCQDDYFSLINFLFSLLPVHPPPRHLVTSPPLGVSLIPFPPPPHPCPHITRCRFPLEIDEANIRLAFQAATLLLASLINRFASS</sequence>
<accession>A0A3P6H9W6</accession>
<dbReference type="InterPro" id="IPR032675">
    <property type="entry name" value="LRR_dom_sf"/>
</dbReference>
<keyword evidence="3" id="KW-0963">Cytoplasm</keyword>
<dbReference type="SMART" id="SM00365">
    <property type="entry name" value="LRR_SD22"/>
    <property type="match status" value="2"/>
</dbReference>
<feature type="region of interest" description="Disordered" evidence="10">
    <location>
        <begin position="328"/>
        <end position="394"/>
    </location>
</feature>
<evidence type="ECO:0000256" key="10">
    <source>
        <dbReference type="SAM" id="MobiDB-lite"/>
    </source>
</evidence>
<reference evidence="12 13" key="1">
    <citation type="submission" date="2018-10" db="EMBL/GenBank/DDBJ databases">
        <authorList>
            <consortium name="Pathogen Informatics"/>
        </authorList>
    </citation>
    <scope>NUCLEOTIDE SEQUENCE [LARGE SCALE GENOMIC DNA]</scope>
</reference>
<evidence type="ECO:0000256" key="7">
    <source>
        <dbReference type="ARBA" id="ARBA00023069"/>
    </source>
</evidence>
<keyword evidence="4" id="KW-0433">Leucine-rich repeat</keyword>
<dbReference type="GO" id="GO:0005929">
    <property type="term" value="C:cilium"/>
    <property type="evidence" value="ECO:0007669"/>
    <property type="project" value="UniProtKB-SubCell"/>
</dbReference>
<dbReference type="SMART" id="SM00446">
    <property type="entry name" value="LRRcap"/>
    <property type="match status" value="1"/>
</dbReference>
<evidence type="ECO:0000313" key="13">
    <source>
        <dbReference type="Proteomes" id="UP000267029"/>
    </source>
</evidence>
<keyword evidence="7" id="KW-0969">Cilium</keyword>
<dbReference type="Pfam" id="PF14580">
    <property type="entry name" value="LRR_9"/>
    <property type="match status" value="1"/>
</dbReference>
<dbReference type="GO" id="GO:0005737">
    <property type="term" value="C:cytoplasm"/>
    <property type="evidence" value="ECO:0007669"/>
    <property type="project" value="UniProtKB-SubCell"/>
</dbReference>
<evidence type="ECO:0000256" key="2">
    <source>
        <dbReference type="ARBA" id="ARBA00004496"/>
    </source>
</evidence>
<evidence type="ECO:0000256" key="9">
    <source>
        <dbReference type="ARBA" id="ARBA00049982"/>
    </source>
</evidence>
<evidence type="ECO:0000256" key="4">
    <source>
        <dbReference type="ARBA" id="ARBA00022614"/>
    </source>
</evidence>
<keyword evidence="8" id="KW-0966">Cell projection</keyword>
<comment type="subcellular location">
    <subcellularLocation>
        <location evidence="1">Cell projection</location>
        <location evidence="1">Cilium</location>
    </subcellularLocation>
    <subcellularLocation>
        <location evidence="2">Cytoplasm</location>
    </subcellularLocation>
</comment>
<organism evidence="12 13">
    <name type="scientific">Mesocestoides corti</name>
    <name type="common">Flatworm</name>
    <dbReference type="NCBI Taxonomy" id="53468"/>
    <lineage>
        <taxon>Eukaryota</taxon>
        <taxon>Metazoa</taxon>
        <taxon>Spiralia</taxon>
        <taxon>Lophotrochozoa</taxon>
        <taxon>Platyhelminthes</taxon>
        <taxon>Cestoda</taxon>
        <taxon>Eucestoda</taxon>
        <taxon>Cyclophyllidea</taxon>
        <taxon>Mesocestoididae</taxon>
        <taxon>Mesocestoides</taxon>
    </lineage>
</organism>
<dbReference type="PANTHER" id="PTHR18849">
    <property type="entry name" value="LEUCINE RICH REPEAT PROTEIN"/>
    <property type="match status" value="1"/>
</dbReference>
<evidence type="ECO:0000313" key="12">
    <source>
        <dbReference type="EMBL" id="VDD83344.1"/>
    </source>
</evidence>
<dbReference type="Proteomes" id="UP000267029">
    <property type="component" value="Unassembled WGS sequence"/>
</dbReference>
<dbReference type="OrthoDB" id="10250990at2759"/>